<evidence type="ECO:0000313" key="1">
    <source>
        <dbReference type="EMBL" id="KAH9307541.1"/>
    </source>
</evidence>
<reference evidence="1 2" key="1">
    <citation type="journal article" date="2021" name="Nat. Plants">
        <title>The Taxus genome provides insights into paclitaxel biosynthesis.</title>
        <authorList>
            <person name="Xiong X."/>
            <person name="Gou J."/>
            <person name="Liao Q."/>
            <person name="Li Y."/>
            <person name="Zhou Q."/>
            <person name="Bi G."/>
            <person name="Li C."/>
            <person name="Du R."/>
            <person name="Wang X."/>
            <person name="Sun T."/>
            <person name="Guo L."/>
            <person name="Liang H."/>
            <person name="Lu P."/>
            <person name="Wu Y."/>
            <person name="Zhang Z."/>
            <person name="Ro D.K."/>
            <person name="Shang Y."/>
            <person name="Huang S."/>
            <person name="Yan J."/>
        </authorList>
    </citation>
    <scope>NUCLEOTIDE SEQUENCE [LARGE SCALE GENOMIC DNA]</scope>
    <source>
        <strain evidence="1">Ta-2019</strain>
    </source>
</reference>
<organism evidence="1 2">
    <name type="scientific">Taxus chinensis</name>
    <name type="common">Chinese yew</name>
    <name type="synonym">Taxus wallichiana var. chinensis</name>
    <dbReference type="NCBI Taxonomy" id="29808"/>
    <lineage>
        <taxon>Eukaryota</taxon>
        <taxon>Viridiplantae</taxon>
        <taxon>Streptophyta</taxon>
        <taxon>Embryophyta</taxon>
        <taxon>Tracheophyta</taxon>
        <taxon>Spermatophyta</taxon>
        <taxon>Pinopsida</taxon>
        <taxon>Pinidae</taxon>
        <taxon>Conifers II</taxon>
        <taxon>Cupressales</taxon>
        <taxon>Taxaceae</taxon>
        <taxon>Taxus</taxon>
    </lineage>
</organism>
<keyword evidence="2" id="KW-1185">Reference proteome</keyword>
<dbReference type="EMBL" id="JAHRHJ020000007">
    <property type="protein sequence ID" value="KAH9307541.1"/>
    <property type="molecule type" value="Genomic_DNA"/>
</dbReference>
<feature type="non-terminal residue" evidence="1">
    <location>
        <position position="1"/>
    </location>
</feature>
<proteinExistence type="predicted"/>
<name>A0AA38FP72_TAXCH</name>
<dbReference type="Proteomes" id="UP000824469">
    <property type="component" value="Unassembled WGS sequence"/>
</dbReference>
<gene>
    <name evidence="1" type="ORF">KI387_035452</name>
</gene>
<dbReference type="AlphaFoldDB" id="A0AA38FP72"/>
<comment type="caution">
    <text evidence="1">The sequence shown here is derived from an EMBL/GenBank/DDBJ whole genome shotgun (WGS) entry which is preliminary data.</text>
</comment>
<protein>
    <submittedName>
        <fullName evidence="1">Uncharacterized protein</fullName>
    </submittedName>
</protein>
<sequence>DKLKVITLIAEYNRVLADVRVAAETTRVTYDHCVDQDKVTGMLLADNEANLKDFREKNKGNRSERENILAK</sequence>
<accession>A0AA38FP72</accession>
<feature type="non-terminal residue" evidence="1">
    <location>
        <position position="71"/>
    </location>
</feature>
<evidence type="ECO:0000313" key="2">
    <source>
        <dbReference type="Proteomes" id="UP000824469"/>
    </source>
</evidence>